<dbReference type="AlphaFoldDB" id="A0AAD8WH00"/>
<gene>
    <name evidence="3" type="ORF">QYE76_049550</name>
</gene>
<dbReference type="Proteomes" id="UP001231189">
    <property type="component" value="Unassembled WGS sequence"/>
</dbReference>
<feature type="domain" description="DUF3615" evidence="2">
    <location>
        <begin position="174"/>
        <end position="273"/>
    </location>
</feature>
<dbReference type="EMBL" id="JAUUTY010000003">
    <property type="protein sequence ID" value="KAK1661391.1"/>
    <property type="molecule type" value="Genomic_DNA"/>
</dbReference>
<dbReference type="PANTHER" id="PTHR33326">
    <property type="entry name" value="OS05G0543800 PROTEIN"/>
    <property type="match status" value="1"/>
</dbReference>
<name>A0AAD8WH00_LOLMU</name>
<feature type="region of interest" description="Disordered" evidence="1">
    <location>
        <begin position="1"/>
        <end position="27"/>
    </location>
</feature>
<feature type="compositionally biased region" description="Polar residues" evidence="1">
    <location>
        <begin position="46"/>
        <end position="65"/>
    </location>
</feature>
<evidence type="ECO:0000259" key="2">
    <source>
        <dbReference type="Pfam" id="PF12274"/>
    </source>
</evidence>
<protein>
    <recommendedName>
        <fullName evidence="2">DUF3615 domain-containing protein</fullName>
    </recommendedName>
</protein>
<comment type="caution">
    <text evidence="3">The sequence shown here is derived from an EMBL/GenBank/DDBJ whole genome shotgun (WGS) entry which is preliminary data.</text>
</comment>
<organism evidence="3 4">
    <name type="scientific">Lolium multiflorum</name>
    <name type="common">Italian ryegrass</name>
    <name type="synonym">Lolium perenne subsp. multiflorum</name>
    <dbReference type="NCBI Taxonomy" id="4521"/>
    <lineage>
        <taxon>Eukaryota</taxon>
        <taxon>Viridiplantae</taxon>
        <taxon>Streptophyta</taxon>
        <taxon>Embryophyta</taxon>
        <taxon>Tracheophyta</taxon>
        <taxon>Spermatophyta</taxon>
        <taxon>Magnoliopsida</taxon>
        <taxon>Liliopsida</taxon>
        <taxon>Poales</taxon>
        <taxon>Poaceae</taxon>
        <taxon>BOP clade</taxon>
        <taxon>Pooideae</taxon>
        <taxon>Poodae</taxon>
        <taxon>Poeae</taxon>
        <taxon>Poeae Chloroplast Group 2 (Poeae type)</taxon>
        <taxon>Loliodinae</taxon>
        <taxon>Loliinae</taxon>
        <taxon>Lolium</taxon>
    </lineage>
</organism>
<reference evidence="3" key="1">
    <citation type="submission" date="2023-07" db="EMBL/GenBank/DDBJ databases">
        <title>A chromosome-level genome assembly of Lolium multiflorum.</title>
        <authorList>
            <person name="Chen Y."/>
            <person name="Copetti D."/>
            <person name="Kolliker R."/>
            <person name="Studer B."/>
        </authorList>
    </citation>
    <scope>NUCLEOTIDE SEQUENCE</scope>
    <source>
        <strain evidence="3">02402/16</strain>
        <tissue evidence="3">Leaf</tissue>
    </source>
</reference>
<evidence type="ECO:0000313" key="3">
    <source>
        <dbReference type="EMBL" id="KAK1661391.1"/>
    </source>
</evidence>
<accession>A0AAD8WH00</accession>
<sequence length="328" mass="36764">MAEPTASSSSSPRCNEEHVSEPTSVQTVKKLDAMSVRDFLGDTAMEESSITAESSPSKQDTTIEASAQSGRSLSSSPIWMQRDFEWAITFYTIEDLRGYFRTHPHVGGPFQSLDEAKGAIDRYLTDHMDWTMGVGLSEVDRLIQDVRYYPDGTKRRLKPGQPIDKRRDPNYQLAQALVDKYNDHHSLFGDRAYEVKDVLDEPSHWEEENYRMYMHMNFIAKTKGSNGFDTSNNLFFAEVTYVNGDELTVNCCCMVNPFDNGLCLACGTNMKHPHDGNVYTGGRLNASYSLPFGSGPLIDSPCYDEDSDEEVERLRFLFGGGRATAGTS</sequence>
<dbReference type="InterPro" id="IPR022059">
    <property type="entry name" value="DUF3615"/>
</dbReference>
<evidence type="ECO:0000256" key="1">
    <source>
        <dbReference type="SAM" id="MobiDB-lite"/>
    </source>
</evidence>
<proteinExistence type="predicted"/>
<evidence type="ECO:0000313" key="4">
    <source>
        <dbReference type="Proteomes" id="UP001231189"/>
    </source>
</evidence>
<keyword evidence="4" id="KW-1185">Reference proteome</keyword>
<dbReference type="PANTHER" id="PTHR33326:SF61">
    <property type="match status" value="1"/>
</dbReference>
<feature type="region of interest" description="Disordered" evidence="1">
    <location>
        <begin position="42"/>
        <end position="74"/>
    </location>
</feature>
<feature type="compositionally biased region" description="Polar residues" evidence="1">
    <location>
        <begin position="1"/>
        <end position="13"/>
    </location>
</feature>
<dbReference type="Pfam" id="PF12274">
    <property type="entry name" value="DUF3615"/>
    <property type="match status" value="1"/>
</dbReference>